<gene>
    <name evidence="2" type="ORF">CYNAS_LOCUS16855</name>
</gene>
<evidence type="ECO:0000313" key="3">
    <source>
        <dbReference type="Proteomes" id="UP001176961"/>
    </source>
</evidence>
<dbReference type="EMBL" id="CATQJL010000316">
    <property type="protein sequence ID" value="CAJ0604872.1"/>
    <property type="molecule type" value="Genomic_DNA"/>
</dbReference>
<evidence type="ECO:0000313" key="2">
    <source>
        <dbReference type="EMBL" id="CAJ0604872.1"/>
    </source>
</evidence>
<accession>A0AA36H707</accession>
<comment type="caution">
    <text evidence="2">The sequence shown here is derived from an EMBL/GenBank/DDBJ whole genome shotgun (WGS) entry which is preliminary data.</text>
</comment>
<organism evidence="2 3">
    <name type="scientific">Cylicocyclus nassatus</name>
    <name type="common">Nematode worm</name>
    <dbReference type="NCBI Taxonomy" id="53992"/>
    <lineage>
        <taxon>Eukaryota</taxon>
        <taxon>Metazoa</taxon>
        <taxon>Ecdysozoa</taxon>
        <taxon>Nematoda</taxon>
        <taxon>Chromadorea</taxon>
        <taxon>Rhabditida</taxon>
        <taxon>Rhabditina</taxon>
        <taxon>Rhabditomorpha</taxon>
        <taxon>Strongyloidea</taxon>
        <taxon>Strongylidae</taxon>
        <taxon>Cylicocyclus</taxon>
    </lineage>
</organism>
<feature type="region of interest" description="Disordered" evidence="1">
    <location>
        <begin position="1"/>
        <end position="26"/>
    </location>
</feature>
<protein>
    <submittedName>
        <fullName evidence="2">Uncharacterized protein</fullName>
    </submittedName>
</protein>
<dbReference type="AlphaFoldDB" id="A0AA36H707"/>
<name>A0AA36H707_CYLNA</name>
<proteinExistence type="predicted"/>
<dbReference type="Proteomes" id="UP001176961">
    <property type="component" value="Unassembled WGS sequence"/>
</dbReference>
<sequence length="103" mass="11701">MSLRKTTDAEKRYRTKTEGGRSMHEEDVFEKTDNHCPFDSPSEQALWEFFDKTPVTLPFKEGESWKEVGDDDDVLSLEANMVALTSSYIPMPIPPYLGGLRVG</sequence>
<keyword evidence="3" id="KW-1185">Reference proteome</keyword>
<evidence type="ECO:0000256" key="1">
    <source>
        <dbReference type="SAM" id="MobiDB-lite"/>
    </source>
</evidence>
<reference evidence="2" key="1">
    <citation type="submission" date="2023-07" db="EMBL/GenBank/DDBJ databases">
        <authorList>
            <consortium name="CYATHOMIX"/>
        </authorList>
    </citation>
    <scope>NUCLEOTIDE SEQUENCE</scope>
    <source>
        <strain evidence="2">N/A</strain>
    </source>
</reference>